<keyword evidence="12" id="KW-0804">Transcription</keyword>
<keyword evidence="6" id="KW-0678">Repressor</keyword>
<dbReference type="InterPro" id="IPR001202">
    <property type="entry name" value="WW_dom"/>
</dbReference>
<evidence type="ECO:0000256" key="12">
    <source>
        <dbReference type="ARBA" id="ARBA00023163"/>
    </source>
</evidence>
<gene>
    <name evidence="18" type="ORF">E5288_WYG006651</name>
</gene>
<dbReference type="SMART" id="SM00456">
    <property type="entry name" value="WW"/>
    <property type="match status" value="2"/>
</dbReference>
<accession>A0A6B0SAV9</accession>
<proteinExistence type="inferred from homology"/>
<dbReference type="Proteomes" id="UP000322234">
    <property type="component" value="Unassembled WGS sequence"/>
</dbReference>
<comment type="subcellular location">
    <subcellularLocation>
        <location evidence="2">Cell junction</location>
        <location evidence="2">Tight junction</location>
    </subcellularLocation>
    <subcellularLocation>
        <location evidence="3">Cytoplasm</location>
    </subcellularLocation>
    <subcellularLocation>
        <location evidence="1">Nucleus</location>
    </subcellularLocation>
</comment>
<dbReference type="EMBL" id="VBQZ03000204">
    <property type="protein sequence ID" value="MXQ97847.1"/>
    <property type="molecule type" value="Genomic_DNA"/>
</dbReference>
<keyword evidence="19" id="KW-1185">Reference proteome</keyword>
<keyword evidence="9" id="KW-0965">Cell junction</keyword>
<dbReference type="SUPFAM" id="SSF51045">
    <property type="entry name" value="WW domain"/>
    <property type="match status" value="2"/>
</dbReference>
<dbReference type="GO" id="GO:0005634">
    <property type="term" value="C:nucleus"/>
    <property type="evidence" value="ECO:0007669"/>
    <property type="project" value="UniProtKB-SubCell"/>
</dbReference>
<evidence type="ECO:0000256" key="14">
    <source>
        <dbReference type="ARBA" id="ARBA00038057"/>
    </source>
</evidence>
<evidence type="ECO:0000256" key="8">
    <source>
        <dbReference type="ARBA" id="ARBA00022737"/>
    </source>
</evidence>
<name>A0A6B0SAV9_9CETA</name>
<evidence type="ECO:0000256" key="16">
    <source>
        <dbReference type="SAM" id="MobiDB-lite"/>
    </source>
</evidence>
<dbReference type="Pfam" id="PF14926">
    <property type="entry name" value="CFAP300"/>
    <property type="match status" value="1"/>
</dbReference>
<dbReference type="GO" id="GO:0005737">
    <property type="term" value="C:cytoplasm"/>
    <property type="evidence" value="ECO:0007669"/>
    <property type="project" value="UniProtKB-SubCell"/>
</dbReference>
<dbReference type="GO" id="GO:0035329">
    <property type="term" value="P:hippo signaling"/>
    <property type="evidence" value="ECO:0007669"/>
    <property type="project" value="TreeGrafter"/>
</dbReference>
<feature type="region of interest" description="Disordered" evidence="16">
    <location>
        <begin position="473"/>
        <end position="557"/>
    </location>
</feature>
<evidence type="ECO:0000256" key="6">
    <source>
        <dbReference type="ARBA" id="ARBA00022491"/>
    </source>
</evidence>
<keyword evidence="13" id="KW-0539">Nucleus</keyword>
<evidence type="ECO:0000256" key="2">
    <source>
        <dbReference type="ARBA" id="ARBA00004435"/>
    </source>
</evidence>
<feature type="domain" description="WW" evidence="17">
    <location>
        <begin position="348"/>
        <end position="381"/>
    </location>
</feature>
<keyword evidence="7" id="KW-0597">Phosphoprotein</keyword>
<evidence type="ECO:0000313" key="19">
    <source>
        <dbReference type="Proteomes" id="UP000322234"/>
    </source>
</evidence>
<sequence length="622" mass="69023">MAAGEPGDLGVYSFRFLPQKTFQSLSTPQTTSRLRQWSMLGRIEAQAFGFDQTFQAYRKDDFVMAFFKDPNVIPNLKLLSESSGEWLTLGTEVKKIEAINVPCTQLSMSFFNRLYDEAIVRDNGYIVKCLDSFCDPFLISDELRKVLLVEDSEKYEVFSQPEREEFLFCLFKHLCLGGALCQYEDVINPYLETTKLIYKDLVSVRKNPQTKKIQITSSIFKVTAYASTDAGTAGALTPQHVRAHSSPASLQLGAVSPGTLTPTGVVSGPAAAPAAQHLRQSSFEIPDDVPLPAGWEMAKTSSGQRYFLNHIDQTTTWQDPRKAMLSQMNVTAPTSPPVQQNMMNSASGPLPDGWEQAMTQDGEIYYINHKNKTTSWLDPRLDPRFAMNQRISQSAPVKQPPPLAPQSPQGGVLGGGSSNQQQQMRLQQLQMEKERLRLKQQELLRQAMRNINPSTANSPKCQELALRSQLPTLEQDGGTQNPVSSPGMSQELRTMTTNSSDPFLNSGTYHSRDESTDSGLSMSSYSVPRTPDDFLNSVDEMDTGDTINQSTLPSQQNRFPDYLEAIPGTNVDLGTLEGDGMNIEGEELMPSLQEALSSDILNDMESVLAATKLDKESFLTWL</sequence>
<feature type="domain" description="WW" evidence="17">
    <location>
        <begin position="289"/>
        <end position="322"/>
    </location>
</feature>
<dbReference type="GO" id="GO:0003713">
    <property type="term" value="F:transcription coactivator activity"/>
    <property type="evidence" value="ECO:0007669"/>
    <property type="project" value="TreeGrafter"/>
</dbReference>
<keyword evidence="11" id="KW-0010">Activator</keyword>
<dbReference type="PANTHER" id="PTHR17616">
    <property type="entry name" value="YES-ASSOCIATED PROTEIN YAP1 FAMILY MEMBER"/>
    <property type="match status" value="1"/>
</dbReference>
<evidence type="ECO:0000256" key="13">
    <source>
        <dbReference type="ARBA" id="ARBA00023242"/>
    </source>
</evidence>
<dbReference type="PROSITE" id="PS50020">
    <property type="entry name" value="WW_DOMAIN_2"/>
    <property type="match status" value="2"/>
</dbReference>
<keyword evidence="5" id="KW-0963">Cytoplasm</keyword>
<comment type="caution">
    <text evidence="18">The sequence shown here is derived from an EMBL/GenBank/DDBJ whole genome shotgun (WGS) entry which is preliminary data.</text>
</comment>
<feature type="compositionally biased region" description="Polar residues" evidence="16">
    <location>
        <begin position="517"/>
        <end position="527"/>
    </location>
</feature>
<comment type="similarity">
    <text evidence="14">Belongs to the YAP1 family.</text>
</comment>
<dbReference type="PANTHER" id="PTHR17616:SF9">
    <property type="entry name" value="TRANSCRIPTIONAL COACTIVATOR YAP1"/>
    <property type="match status" value="1"/>
</dbReference>
<evidence type="ECO:0000259" key="17">
    <source>
        <dbReference type="PROSITE" id="PS50020"/>
    </source>
</evidence>
<evidence type="ECO:0000256" key="7">
    <source>
        <dbReference type="ARBA" id="ARBA00022553"/>
    </source>
</evidence>
<dbReference type="FunFam" id="2.20.70.10:FF:000019">
    <property type="entry name" value="Putative transcriptional coactivator YAP1"/>
    <property type="match status" value="1"/>
</dbReference>
<dbReference type="InterPro" id="IPR051583">
    <property type="entry name" value="YAP1"/>
</dbReference>
<evidence type="ECO:0000256" key="5">
    <source>
        <dbReference type="ARBA" id="ARBA00022490"/>
    </source>
</evidence>
<dbReference type="InterPro" id="IPR036020">
    <property type="entry name" value="WW_dom_sf"/>
</dbReference>
<keyword evidence="4" id="KW-0796">Tight junction</keyword>
<dbReference type="CDD" id="cd00201">
    <property type="entry name" value="WW"/>
    <property type="match status" value="2"/>
</dbReference>
<evidence type="ECO:0000256" key="4">
    <source>
        <dbReference type="ARBA" id="ARBA00022427"/>
    </source>
</evidence>
<evidence type="ECO:0000256" key="11">
    <source>
        <dbReference type="ARBA" id="ARBA00023159"/>
    </source>
</evidence>
<evidence type="ECO:0000256" key="15">
    <source>
        <dbReference type="ARBA" id="ARBA00070308"/>
    </source>
</evidence>
<feature type="compositionally biased region" description="Polar residues" evidence="16">
    <location>
        <begin position="473"/>
        <end position="509"/>
    </location>
</feature>
<dbReference type="Gene3D" id="2.20.70.10">
    <property type="match status" value="2"/>
</dbReference>
<evidence type="ECO:0000256" key="3">
    <source>
        <dbReference type="ARBA" id="ARBA00004496"/>
    </source>
</evidence>
<evidence type="ECO:0000313" key="18">
    <source>
        <dbReference type="EMBL" id="MXQ97847.1"/>
    </source>
</evidence>
<feature type="region of interest" description="Disordered" evidence="16">
    <location>
        <begin position="393"/>
        <end position="426"/>
    </location>
</feature>
<keyword evidence="10" id="KW-0805">Transcription regulation</keyword>
<dbReference type="InterPro" id="IPR029416">
    <property type="entry name" value="CFAP300"/>
</dbReference>
<dbReference type="AlphaFoldDB" id="A0A6B0SAV9"/>
<feature type="compositionally biased region" description="Polar residues" evidence="16">
    <location>
        <begin position="545"/>
        <end position="557"/>
    </location>
</feature>
<organism evidence="18 19">
    <name type="scientific">Bos mutus</name>
    <name type="common">wild yak</name>
    <dbReference type="NCBI Taxonomy" id="72004"/>
    <lineage>
        <taxon>Eukaryota</taxon>
        <taxon>Metazoa</taxon>
        <taxon>Chordata</taxon>
        <taxon>Craniata</taxon>
        <taxon>Vertebrata</taxon>
        <taxon>Euteleostomi</taxon>
        <taxon>Mammalia</taxon>
        <taxon>Eutheria</taxon>
        <taxon>Laurasiatheria</taxon>
        <taxon>Artiodactyla</taxon>
        <taxon>Ruminantia</taxon>
        <taxon>Pecora</taxon>
        <taxon>Bovidae</taxon>
        <taxon>Bovinae</taxon>
        <taxon>Bos</taxon>
    </lineage>
</organism>
<protein>
    <recommendedName>
        <fullName evidence="15">Transcriptional coactivator YAP1</fullName>
    </recommendedName>
</protein>
<evidence type="ECO:0000256" key="9">
    <source>
        <dbReference type="ARBA" id="ARBA00022949"/>
    </source>
</evidence>
<keyword evidence="8" id="KW-0677">Repeat</keyword>
<evidence type="ECO:0000256" key="1">
    <source>
        <dbReference type="ARBA" id="ARBA00004123"/>
    </source>
</evidence>
<dbReference type="Pfam" id="PF00397">
    <property type="entry name" value="WW"/>
    <property type="match status" value="2"/>
</dbReference>
<dbReference type="PROSITE" id="PS01159">
    <property type="entry name" value="WW_DOMAIN_1"/>
    <property type="match status" value="2"/>
</dbReference>
<dbReference type="GO" id="GO:0005923">
    <property type="term" value="C:bicellular tight junction"/>
    <property type="evidence" value="ECO:0007669"/>
    <property type="project" value="UniProtKB-SubCell"/>
</dbReference>
<dbReference type="FunFam" id="2.20.70.10:FF:000012">
    <property type="entry name" value="transcriptional coactivator YAP1 isoform X2"/>
    <property type="match status" value="1"/>
</dbReference>
<evidence type="ECO:0000256" key="10">
    <source>
        <dbReference type="ARBA" id="ARBA00023015"/>
    </source>
</evidence>
<dbReference type="GO" id="GO:0045944">
    <property type="term" value="P:positive regulation of transcription by RNA polymerase II"/>
    <property type="evidence" value="ECO:0007669"/>
    <property type="project" value="TreeGrafter"/>
</dbReference>
<reference evidence="18" key="1">
    <citation type="submission" date="2019-10" db="EMBL/GenBank/DDBJ databases">
        <title>The sequence and de novo assembly of the wild yak genome.</title>
        <authorList>
            <person name="Liu Y."/>
        </authorList>
    </citation>
    <scope>NUCLEOTIDE SEQUENCE [LARGE SCALE GENOMIC DNA]</scope>
    <source>
        <strain evidence="18">WY2019</strain>
    </source>
</reference>